<feature type="transmembrane region" description="Helical" evidence="1">
    <location>
        <begin position="34"/>
        <end position="52"/>
    </location>
</feature>
<keyword evidence="1" id="KW-1133">Transmembrane helix</keyword>
<keyword evidence="1" id="KW-0812">Transmembrane</keyword>
<keyword evidence="1" id="KW-0472">Membrane</keyword>
<dbReference type="EMBL" id="JAPFFJ010000006">
    <property type="protein sequence ID" value="KAJ6424120.1"/>
    <property type="molecule type" value="Genomic_DNA"/>
</dbReference>
<evidence type="ECO:0000313" key="3">
    <source>
        <dbReference type="Proteomes" id="UP001162972"/>
    </source>
</evidence>
<name>A0AAD6PCK1_9ROSI</name>
<proteinExistence type="predicted"/>
<evidence type="ECO:0000313" key="2">
    <source>
        <dbReference type="EMBL" id="KAJ6424120.1"/>
    </source>
</evidence>
<comment type="caution">
    <text evidence="2">The sequence shown here is derived from an EMBL/GenBank/DDBJ whole genome shotgun (WGS) entry which is preliminary data.</text>
</comment>
<sequence length="65" mass="7841">MSRARIFSKKTMLAGEVATVDDCRYLVSWYRETSLINTYLILGEFFFFFFFFSQEYFQPNLPLFP</sequence>
<organism evidence="2 3">
    <name type="scientific">Salix udensis</name>
    <dbReference type="NCBI Taxonomy" id="889485"/>
    <lineage>
        <taxon>Eukaryota</taxon>
        <taxon>Viridiplantae</taxon>
        <taxon>Streptophyta</taxon>
        <taxon>Embryophyta</taxon>
        <taxon>Tracheophyta</taxon>
        <taxon>Spermatophyta</taxon>
        <taxon>Magnoliopsida</taxon>
        <taxon>eudicotyledons</taxon>
        <taxon>Gunneridae</taxon>
        <taxon>Pentapetalae</taxon>
        <taxon>rosids</taxon>
        <taxon>fabids</taxon>
        <taxon>Malpighiales</taxon>
        <taxon>Salicaceae</taxon>
        <taxon>Saliceae</taxon>
        <taxon>Salix</taxon>
    </lineage>
</organism>
<reference evidence="2 3" key="1">
    <citation type="journal article" date="2023" name="Int. J. Mol. Sci.">
        <title>De Novo Assembly and Annotation of 11 Diverse Shrub Willow (Salix) Genomes Reveals Novel Gene Organization in Sex-Linked Regions.</title>
        <authorList>
            <person name="Hyden B."/>
            <person name="Feng K."/>
            <person name="Yates T.B."/>
            <person name="Jawdy S."/>
            <person name="Cereghino C."/>
            <person name="Smart L.B."/>
            <person name="Muchero W."/>
        </authorList>
    </citation>
    <scope>NUCLEOTIDE SEQUENCE [LARGE SCALE GENOMIC DNA]</scope>
    <source>
        <tissue evidence="2">Shoot tip</tissue>
    </source>
</reference>
<gene>
    <name evidence="2" type="ORF">OIU84_024989</name>
</gene>
<dbReference type="Proteomes" id="UP001162972">
    <property type="component" value="Chromosome 16"/>
</dbReference>
<accession>A0AAD6PCK1</accession>
<keyword evidence="3" id="KW-1185">Reference proteome</keyword>
<protein>
    <submittedName>
        <fullName evidence="2">Uncharacterized protein</fullName>
    </submittedName>
</protein>
<evidence type="ECO:0000256" key="1">
    <source>
        <dbReference type="SAM" id="Phobius"/>
    </source>
</evidence>
<dbReference type="AlphaFoldDB" id="A0AAD6PCK1"/>